<keyword evidence="2" id="KW-1133">Transmembrane helix</keyword>
<reference evidence="3 4" key="1">
    <citation type="submission" date="2022-07" db="EMBL/GenBank/DDBJ databases">
        <title>Novel species in genus cellulomonas.</title>
        <authorList>
            <person name="Ye L."/>
        </authorList>
    </citation>
    <scope>NUCLEOTIDE SEQUENCE [LARGE SCALE GENOMIC DNA]</scope>
    <source>
        <strain evidence="4">zg-Y338</strain>
    </source>
</reference>
<keyword evidence="4" id="KW-1185">Reference proteome</keyword>
<evidence type="ECO:0000256" key="1">
    <source>
        <dbReference type="SAM" id="MobiDB-lite"/>
    </source>
</evidence>
<proteinExistence type="predicted"/>
<keyword evidence="2" id="KW-0812">Transmembrane</keyword>
<evidence type="ECO:0000256" key="2">
    <source>
        <dbReference type="SAM" id="Phobius"/>
    </source>
</evidence>
<gene>
    <name evidence="3" type="ORF">NP064_06325</name>
</gene>
<name>A0ABY5L375_9CELL</name>
<accession>A0ABY5L375</accession>
<organism evidence="3 4">
    <name type="scientific">Cellulomonas chengniuliangii</name>
    <dbReference type="NCBI Taxonomy" id="2968084"/>
    <lineage>
        <taxon>Bacteria</taxon>
        <taxon>Bacillati</taxon>
        <taxon>Actinomycetota</taxon>
        <taxon>Actinomycetes</taxon>
        <taxon>Micrococcales</taxon>
        <taxon>Cellulomonadaceae</taxon>
        <taxon>Cellulomonas</taxon>
    </lineage>
</organism>
<feature type="transmembrane region" description="Helical" evidence="2">
    <location>
        <begin position="6"/>
        <end position="24"/>
    </location>
</feature>
<dbReference type="Proteomes" id="UP001316189">
    <property type="component" value="Chromosome"/>
</dbReference>
<feature type="region of interest" description="Disordered" evidence="1">
    <location>
        <begin position="66"/>
        <end position="88"/>
    </location>
</feature>
<evidence type="ECO:0000313" key="4">
    <source>
        <dbReference type="Proteomes" id="UP001316189"/>
    </source>
</evidence>
<dbReference type="EMBL" id="CP101988">
    <property type="protein sequence ID" value="UUI76498.1"/>
    <property type="molecule type" value="Genomic_DNA"/>
</dbReference>
<sequence length="200" mass="20008">MTQRWGAVADAAAVGVFGVLWYGMPDVVRTRRARVPVKAALVAGYAAYAWGRRDVPGDDPVARVAAADGQQGGEPADAPRPPASTGSTTGLSVVASAIAAGPAVSPADLGLPVDADGRFAPRQGRAGRIGLAVAVAGLSVLFESALHRGAIHLGRRGVRSPHTRVGVVMGLASAASTYAVDAIGQGRLAARSGSGDVPAS</sequence>
<keyword evidence="2" id="KW-0472">Membrane</keyword>
<evidence type="ECO:0000313" key="3">
    <source>
        <dbReference type="EMBL" id="UUI76498.1"/>
    </source>
</evidence>
<protein>
    <submittedName>
        <fullName evidence="3">Uncharacterized protein</fullName>
    </submittedName>
</protein>
<dbReference type="RefSeq" id="WP_227568775.1">
    <property type="nucleotide sequence ID" value="NZ_CP101988.1"/>
</dbReference>